<dbReference type="InterPro" id="IPR050569">
    <property type="entry name" value="TAAR"/>
</dbReference>
<feature type="transmembrane region" description="Helical" evidence="12">
    <location>
        <begin position="13"/>
        <end position="37"/>
    </location>
</feature>
<dbReference type="Ensembl" id="ENSECRT00000001212.1">
    <property type="protein sequence ID" value="ENSECRP00000001189.1"/>
    <property type="gene ID" value="ENSECRG00000000828.1"/>
</dbReference>
<feature type="transmembrane region" description="Helical" evidence="12">
    <location>
        <begin position="179"/>
        <end position="198"/>
    </location>
</feature>
<reference evidence="14" key="2">
    <citation type="submission" date="2025-08" db="UniProtKB">
        <authorList>
            <consortium name="Ensembl"/>
        </authorList>
    </citation>
    <scope>IDENTIFICATION</scope>
</reference>
<evidence type="ECO:0000256" key="2">
    <source>
        <dbReference type="ARBA" id="ARBA00022475"/>
    </source>
</evidence>
<keyword evidence="7" id="KW-1015">Disulfide bond</keyword>
<evidence type="ECO:0000256" key="10">
    <source>
        <dbReference type="ARBA" id="ARBA00023224"/>
    </source>
</evidence>
<protein>
    <recommendedName>
        <fullName evidence="13">G-protein coupled receptors family 1 profile domain-containing protein</fullName>
    </recommendedName>
</protein>
<comment type="subcellular location">
    <subcellularLocation>
        <location evidence="1">Cell membrane</location>
        <topology evidence="1">Multi-pass membrane protein</topology>
    </subcellularLocation>
</comment>
<reference evidence="14" key="3">
    <citation type="submission" date="2025-09" db="UniProtKB">
        <authorList>
            <consortium name="Ensembl"/>
        </authorList>
    </citation>
    <scope>IDENTIFICATION</scope>
</reference>
<keyword evidence="6 12" id="KW-0472">Membrane</keyword>
<feature type="domain" description="G-protein coupled receptors family 1 profile" evidence="13">
    <location>
        <begin position="29"/>
        <end position="292"/>
    </location>
</feature>
<dbReference type="PANTHER" id="PTHR24249">
    <property type="entry name" value="HISTAMINE RECEPTOR-RELATED G-PROTEIN COUPLED RECEPTOR"/>
    <property type="match status" value="1"/>
</dbReference>
<sequence>LDKTPHDLTISQTLLYCLLFLIDIVIIGGNLLVMVSISHFKQLHSPNNFLVFSLATADLLVGVCVLPFSAVRSVETCWYMGAAFCKLHASVDFMLCTVSILHLGFIAIDRYYAVCDPLCYTTKINFQVVGIFVAVGWIISFMYSFGLIYDRAYCRGYEDLEAQLSCNGEKCIFLFNETWVLVNACAFFIPCFAIMIIYGKIFKEASRQARIIQNMENKKHNVEESKNKISKNRERKAAKTLGIVMGVFLFCWMPYFFMCLYDAQGKFSTAQPVMEFAVWLGYTNSAFNPMIYGFFYPWFRKALKIILTRGTVAQCYSCCLAVARPGFTSFLSGVCKF</sequence>
<keyword evidence="8 11" id="KW-0675">Receptor</keyword>
<dbReference type="GO" id="GO:0005886">
    <property type="term" value="C:plasma membrane"/>
    <property type="evidence" value="ECO:0007669"/>
    <property type="project" value="UniProtKB-SubCell"/>
</dbReference>
<dbReference type="PROSITE" id="PS00237">
    <property type="entry name" value="G_PROTEIN_RECEP_F1_1"/>
    <property type="match status" value="1"/>
</dbReference>
<evidence type="ECO:0000256" key="12">
    <source>
        <dbReference type="SAM" id="Phobius"/>
    </source>
</evidence>
<dbReference type="FunFam" id="1.20.1070.10:FF:000030">
    <property type="entry name" value="trace amine-associated receptor 1"/>
    <property type="match status" value="1"/>
</dbReference>
<dbReference type="GeneTree" id="ENSGT00950000182934"/>
<keyword evidence="15" id="KW-1185">Reference proteome</keyword>
<keyword evidence="2" id="KW-1003">Cell membrane</keyword>
<keyword evidence="3 11" id="KW-0812">Transmembrane</keyword>
<keyword evidence="5 11" id="KW-0297">G-protein coupled receptor</keyword>
<evidence type="ECO:0000256" key="1">
    <source>
        <dbReference type="ARBA" id="ARBA00004651"/>
    </source>
</evidence>
<keyword evidence="4 12" id="KW-1133">Transmembrane helix</keyword>
<dbReference type="AlphaFoldDB" id="A0A8C4RF15"/>
<accession>A0A8C4RF15</accession>
<evidence type="ECO:0000313" key="15">
    <source>
        <dbReference type="Proteomes" id="UP000694620"/>
    </source>
</evidence>
<proteinExistence type="inferred from homology"/>
<dbReference type="PRINTS" id="PR00237">
    <property type="entry name" value="GPCRRHODOPSN"/>
</dbReference>
<feature type="transmembrane region" description="Helical" evidence="12">
    <location>
        <begin position="277"/>
        <end position="299"/>
    </location>
</feature>
<feature type="transmembrane region" description="Helical" evidence="12">
    <location>
        <begin position="237"/>
        <end position="257"/>
    </location>
</feature>
<comment type="similarity">
    <text evidence="11">Belongs to the G-protein coupled receptor 1 family.</text>
</comment>
<evidence type="ECO:0000313" key="14">
    <source>
        <dbReference type="Ensembl" id="ENSECRP00000001189.1"/>
    </source>
</evidence>
<dbReference type="InterPro" id="IPR000276">
    <property type="entry name" value="GPCR_Rhodpsn"/>
</dbReference>
<dbReference type="PANTHER" id="PTHR24249:SF406">
    <property type="entry name" value="G-PROTEIN COUPLED RECEPTORS FAMILY 1 PROFILE DOMAIN-CONTAINING PROTEIN"/>
    <property type="match status" value="1"/>
</dbReference>
<evidence type="ECO:0000256" key="7">
    <source>
        <dbReference type="ARBA" id="ARBA00023157"/>
    </source>
</evidence>
<dbReference type="Pfam" id="PF00001">
    <property type="entry name" value="7tm_1"/>
    <property type="match status" value="1"/>
</dbReference>
<evidence type="ECO:0000256" key="11">
    <source>
        <dbReference type="RuleBase" id="RU000688"/>
    </source>
</evidence>
<evidence type="ECO:0000256" key="6">
    <source>
        <dbReference type="ARBA" id="ARBA00023136"/>
    </source>
</evidence>
<keyword evidence="10 11" id="KW-0807">Transducer</keyword>
<dbReference type="GO" id="GO:0001594">
    <property type="term" value="F:trace-amine receptor activity"/>
    <property type="evidence" value="ECO:0007669"/>
    <property type="project" value="InterPro"/>
</dbReference>
<evidence type="ECO:0000256" key="9">
    <source>
        <dbReference type="ARBA" id="ARBA00023180"/>
    </source>
</evidence>
<dbReference type="Gene3D" id="1.20.1070.10">
    <property type="entry name" value="Rhodopsin 7-helix transmembrane proteins"/>
    <property type="match status" value="1"/>
</dbReference>
<dbReference type="PROSITE" id="PS50262">
    <property type="entry name" value="G_PROTEIN_RECEP_F1_2"/>
    <property type="match status" value="1"/>
</dbReference>
<reference evidence="14" key="1">
    <citation type="submission" date="2021-06" db="EMBL/GenBank/DDBJ databases">
        <authorList>
            <consortium name="Wellcome Sanger Institute Data Sharing"/>
        </authorList>
    </citation>
    <scope>NUCLEOTIDE SEQUENCE [LARGE SCALE GENOMIC DNA]</scope>
</reference>
<dbReference type="InterPro" id="IPR017452">
    <property type="entry name" value="GPCR_Rhodpsn_7TM"/>
</dbReference>
<dbReference type="SMART" id="SM01381">
    <property type="entry name" value="7TM_GPCR_Srsx"/>
    <property type="match status" value="1"/>
</dbReference>
<evidence type="ECO:0000256" key="8">
    <source>
        <dbReference type="ARBA" id="ARBA00023170"/>
    </source>
</evidence>
<feature type="transmembrane region" description="Helical" evidence="12">
    <location>
        <begin position="49"/>
        <end position="71"/>
    </location>
</feature>
<evidence type="ECO:0000259" key="13">
    <source>
        <dbReference type="PROSITE" id="PS50262"/>
    </source>
</evidence>
<organism evidence="14 15">
    <name type="scientific">Erpetoichthys calabaricus</name>
    <name type="common">Rope fish</name>
    <name type="synonym">Calamoichthys calabaricus</name>
    <dbReference type="NCBI Taxonomy" id="27687"/>
    <lineage>
        <taxon>Eukaryota</taxon>
        <taxon>Metazoa</taxon>
        <taxon>Chordata</taxon>
        <taxon>Craniata</taxon>
        <taxon>Vertebrata</taxon>
        <taxon>Euteleostomi</taxon>
        <taxon>Actinopterygii</taxon>
        <taxon>Polypteriformes</taxon>
        <taxon>Polypteridae</taxon>
        <taxon>Erpetoichthys</taxon>
    </lineage>
</organism>
<dbReference type="InterPro" id="IPR009132">
    <property type="entry name" value="TAAR_fam"/>
</dbReference>
<evidence type="ECO:0000256" key="3">
    <source>
        <dbReference type="ARBA" id="ARBA00022692"/>
    </source>
</evidence>
<dbReference type="Proteomes" id="UP000694620">
    <property type="component" value="Chromosome 3"/>
</dbReference>
<evidence type="ECO:0000256" key="5">
    <source>
        <dbReference type="ARBA" id="ARBA00023040"/>
    </source>
</evidence>
<name>A0A8C4RF15_ERPCA</name>
<dbReference type="PRINTS" id="PR01830">
    <property type="entry name" value="TRACEAMINER"/>
</dbReference>
<evidence type="ECO:0000256" key="4">
    <source>
        <dbReference type="ARBA" id="ARBA00022989"/>
    </source>
</evidence>
<dbReference type="SUPFAM" id="SSF81321">
    <property type="entry name" value="Family A G protein-coupled receptor-like"/>
    <property type="match status" value="1"/>
</dbReference>
<keyword evidence="9" id="KW-0325">Glycoprotein</keyword>
<feature type="transmembrane region" description="Helical" evidence="12">
    <location>
        <begin position="124"/>
        <end position="149"/>
    </location>
</feature>
<feature type="transmembrane region" description="Helical" evidence="12">
    <location>
        <begin position="91"/>
        <end position="112"/>
    </location>
</feature>